<protein>
    <submittedName>
        <fullName evidence="1">DUF2750 domain-containing protein</fullName>
    </submittedName>
</protein>
<dbReference type="InterPro" id="IPR021284">
    <property type="entry name" value="DUF2750"/>
</dbReference>
<dbReference type="HOGENOM" id="CLU_108942_0_0_9"/>
<dbReference type="EMBL" id="QXVO01000035">
    <property type="protein sequence ID" value="RIO43952.1"/>
    <property type="molecule type" value="Genomic_DNA"/>
</dbReference>
<dbReference type="Pfam" id="PF11042">
    <property type="entry name" value="DUF2750"/>
    <property type="match status" value="2"/>
</dbReference>
<name>A0A0A8HN28_STAHY</name>
<evidence type="ECO:0000313" key="1">
    <source>
        <dbReference type="EMBL" id="RIO43952.1"/>
    </source>
</evidence>
<dbReference type="AlphaFoldDB" id="A0A0A8HN28"/>
<comment type="caution">
    <text evidence="1">The sequence shown here is derived from an EMBL/GenBank/DDBJ whole genome shotgun (WGS) entry which is preliminary data.</text>
</comment>
<dbReference type="STRING" id="1284.SHYC_03615"/>
<evidence type="ECO:0000313" key="2">
    <source>
        <dbReference type="Proteomes" id="UP000285625"/>
    </source>
</evidence>
<dbReference type="Proteomes" id="UP000285625">
    <property type="component" value="Unassembled WGS sequence"/>
</dbReference>
<accession>A0A0A8HN28</accession>
<proteinExistence type="predicted"/>
<dbReference type="GeneID" id="41072558"/>
<dbReference type="KEGG" id="shu:SHYC_03615"/>
<dbReference type="RefSeq" id="WP_039644578.1">
    <property type="nucleotide sequence ID" value="NZ_CP008747.1"/>
</dbReference>
<organism evidence="1 2">
    <name type="scientific">Staphylococcus hyicus</name>
    <dbReference type="NCBI Taxonomy" id="1284"/>
    <lineage>
        <taxon>Bacteria</taxon>
        <taxon>Bacillati</taxon>
        <taxon>Bacillota</taxon>
        <taxon>Bacilli</taxon>
        <taxon>Bacillales</taxon>
        <taxon>Staphylococcaceae</taxon>
        <taxon>Staphylococcus</taxon>
    </lineage>
</organism>
<gene>
    <name evidence="1" type="ORF">BUZ57_10040</name>
</gene>
<sequence>MSYKNERFYKDILTNEQFFIAVKDKKIVKHLHNGKQLFCFWTRESFAKAYLENLNVEFDKIKAMDIDRFTTYELDDMFDDEDEAVVNVTIDAEGHEIKILSAFNDIMTDMDRLRIREFVEDVSKTDTVYGLTRQGTKQFMVVSDENDNFEQSHFMPVWSLSQRAKRVAEEDFETLELIDVEGEVFSEWLDELRDDNRYVAIDLKPGVVGTIVSAQKLANELTF</sequence>
<reference evidence="1 2" key="1">
    <citation type="journal article" date="2016" name="Front. Microbiol.">
        <title>Comprehensive Phylogenetic Analysis of Bovine Non-aureus Staphylococci Species Based on Whole-Genome Sequencing.</title>
        <authorList>
            <person name="Naushad S."/>
            <person name="Barkema H.W."/>
            <person name="Luby C."/>
            <person name="Condas L.A."/>
            <person name="Nobrega D.B."/>
            <person name="Carson D.A."/>
            <person name="De Buck J."/>
        </authorList>
    </citation>
    <scope>NUCLEOTIDE SEQUENCE [LARGE SCALE GENOMIC DNA]</scope>
    <source>
        <strain evidence="1 2">SNUC 5959</strain>
    </source>
</reference>